<dbReference type="Proteomes" id="UP000800035">
    <property type="component" value="Unassembled WGS sequence"/>
</dbReference>
<dbReference type="InterPro" id="IPR044748">
    <property type="entry name" value="Trm3/TARBP1_C"/>
</dbReference>
<evidence type="ECO:0000259" key="3">
    <source>
        <dbReference type="Pfam" id="PF00588"/>
    </source>
</evidence>
<keyword evidence="2" id="KW-0808">Transferase</keyword>
<dbReference type="InterPro" id="IPR001537">
    <property type="entry name" value="SpoU_MeTrfase"/>
</dbReference>
<dbReference type="SUPFAM" id="SSF75217">
    <property type="entry name" value="alpha/beta knot"/>
    <property type="match status" value="1"/>
</dbReference>
<dbReference type="GO" id="GO:0030488">
    <property type="term" value="P:tRNA methylation"/>
    <property type="evidence" value="ECO:0007669"/>
    <property type="project" value="InterPro"/>
</dbReference>
<dbReference type="GO" id="GO:0003723">
    <property type="term" value="F:RNA binding"/>
    <property type="evidence" value="ECO:0007669"/>
    <property type="project" value="InterPro"/>
</dbReference>
<dbReference type="OrthoDB" id="241340at2759"/>
<evidence type="ECO:0000313" key="5">
    <source>
        <dbReference type="Proteomes" id="UP000800035"/>
    </source>
</evidence>
<dbReference type="PANTHER" id="PTHR12029:SF11">
    <property type="entry name" value="METHYLTRANSFERASE TARBP1-RELATED"/>
    <property type="match status" value="1"/>
</dbReference>
<dbReference type="PANTHER" id="PTHR12029">
    <property type="entry name" value="RNA METHYLTRANSFERASE"/>
    <property type="match status" value="1"/>
</dbReference>
<accession>A0A6A5U240</accession>
<keyword evidence="5" id="KW-1185">Reference proteome</keyword>
<dbReference type="InterPro" id="IPR016024">
    <property type="entry name" value="ARM-type_fold"/>
</dbReference>
<dbReference type="SUPFAM" id="SSF48371">
    <property type="entry name" value="ARM repeat"/>
    <property type="match status" value="1"/>
</dbReference>
<dbReference type="EMBL" id="ML976988">
    <property type="protein sequence ID" value="KAF1957902.1"/>
    <property type="molecule type" value="Genomic_DNA"/>
</dbReference>
<protein>
    <recommendedName>
        <fullName evidence="3">tRNA/rRNA methyltransferase SpoU type domain-containing protein</fullName>
    </recommendedName>
</protein>
<dbReference type="InterPro" id="IPR029028">
    <property type="entry name" value="Alpha/beta_knot_MTases"/>
</dbReference>
<proteinExistence type="predicted"/>
<keyword evidence="1" id="KW-0489">Methyltransferase</keyword>
<dbReference type="InterPro" id="IPR029026">
    <property type="entry name" value="tRNA_m1G_MTases_N"/>
</dbReference>
<dbReference type="Pfam" id="PF00588">
    <property type="entry name" value="SpoU_methylase"/>
    <property type="match status" value="1"/>
</dbReference>
<dbReference type="InterPro" id="IPR045330">
    <property type="entry name" value="TRM3/TARBP1"/>
</dbReference>
<dbReference type="GO" id="GO:0016423">
    <property type="term" value="F:tRNA (guanine) methyltransferase activity"/>
    <property type="evidence" value="ECO:0007669"/>
    <property type="project" value="InterPro"/>
</dbReference>
<dbReference type="CDD" id="cd18091">
    <property type="entry name" value="SpoU-like_TRM3-like"/>
    <property type="match status" value="1"/>
</dbReference>
<evidence type="ECO:0000256" key="1">
    <source>
        <dbReference type="ARBA" id="ARBA00022603"/>
    </source>
</evidence>
<dbReference type="AlphaFoldDB" id="A0A6A5U240"/>
<evidence type="ECO:0000256" key="2">
    <source>
        <dbReference type="ARBA" id="ARBA00022679"/>
    </source>
</evidence>
<sequence length="1254" mass="140629">MAPYTHNGVVQNAAVEAILHFSDETTSNAAFDHYWQRLSTSPSDQIDLGALRICVQLLPSRKDVLPYEELRNYIVTRIPVASNSAELQYLLAEICLSNTQLGSRVFTTLVQSITQNTSFESGKHDALEESRGRDIVAQLNFIKASFWIPPAQQHYLTVHLLHTIVKCVGIDGLDKCAHNALSALLSLLSNRSVVSIDQEGMDITPASASSNLLQQRPFLNNSLFARFEELAPEYFTENAGPAFRTWFQWITYTMEKGSQLDAVYSSFYWATLRTGLVTGFADQRKYCLGILQQSLLLPKKNIDTIIMQMDVSKRAEYISQYDRFSTLFEILVLDRYANQVLACLPELSALLGPDTVISPNWTTALLSAALSSKIQDGIRKLVGNWYLGYIAGGYGSVEAYLDFFVEGFLPWATQGNLFNSTLSSTRAITNCTHGEALANAVSRLVVSMATTAKSKEAFRRILEYVLDTGGNIFSPSVPYLLEGLIHGLKLRPLRLETRELKLTLRISRLSSLPEVTADLLTFYCAELTNYVDAIVLREHEMQGYKSLSTRYNVLEHTSPTGTQDHLAHSLATDEERSLKGFIERLHVSKHKIIQNEAFGPACGELLSIFERTTPEALPSEELLEVLDALWEEADRLEYPRPIALNIPPVFFHTACIRACVLSPPDESNSKALVVLLQKVLRRMQQFSEGRSYLLPVLGSSIRKACLSNPCIVIILPIEDFLVQFINNPPLPKKEFLFEVIAAQKLESRFPHRDYASYYGQREWYGYAAIIDLLLRFPKFQTSPAGRVLDRILKPWRTQTPPILAISKWKNVLQLQAMLLLTESCISEEGVDEYLDGLMEALVVEQWPRYRFLLEWIITRIYYHFPKKAEHILTKLAKLNENSPVQVASLMKLALLAAPFLDSEDFALRLMIQLIPFSASPKVQIRHEAHWSTPTIFGLAKERGWLSITENPAFQALDKHIRGLEKFITPPLTIRTMKLDAVKDFTLTNIFQGQYLRLETPELERVAYEDFESIYAEDRACLSGLEIPPARVPLGDPISRTEAQSSNVEPKNEIAIDEITTESNSTFFQTKSGFDIASLLPSQGPPSAQQKRPASVVLVASLIDNPTNIGGLSRISESFGLEALYIDDLKKTAHKDFKATSVTSEKHFPIRELKVPAIPDFLISMKRNGYEIMGIEQTDRSGMLGEESGGKGVGTLPKKCVLVLGSERGGITSEVLAVIDRCVEIKTVGVTRSLNVQTAGGIAVYEWWREWGGKE</sequence>
<evidence type="ECO:0000313" key="4">
    <source>
        <dbReference type="EMBL" id="KAF1957902.1"/>
    </source>
</evidence>
<organism evidence="4 5">
    <name type="scientific">Byssothecium circinans</name>
    <dbReference type="NCBI Taxonomy" id="147558"/>
    <lineage>
        <taxon>Eukaryota</taxon>
        <taxon>Fungi</taxon>
        <taxon>Dikarya</taxon>
        <taxon>Ascomycota</taxon>
        <taxon>Pezizomycotina</taxon>
        <taxon>Dothideomycetes</taxon>
        <taxon>Pleosporomycetidae</taxon>
        <taxon>Pleosporales</taxon>
        <taxon>Massarineae</taxon>
        <taxon>Massarinaceae</taxon>
        <taxon>Byssothecium</taxon>
    </lineage>
</organism>
<gene>
    <name evidence="4" type="ORF">CC80DRAFT_592376</name>
</gene>
<name>A0A6A5U240_9PLEO</name>
<dbReference type="Gene3D" id="3.40.1280.10">
    <property type="match status" value="1"/>
</dbReference>
<reference evidence="4" key="1">
    <citation type="journal article" date="2020" name="Stud. Mycol.">
        <title>101 Dothideomycetes genomes: a test case for predicting lifestyles and emergence of pathogens.</title>
        <authorList>
            <person name="Haridas S."/>
            <person name="Albert R."/>
            <person name="Binder M."/>
            <person name="Bloem J."/>
            <person name="Labutti K."/>
            <person name="Salamov A."/>
            <person name="Andreopoulos B."/>
            <person name="Baker S."/>
            <person name="Barry K."/>
            <person name="Bills G."/>
            <person name="Bluhm B."/>
            <person name="Cannon C."/>
            <person name="Castanera R."/>
            <person name="Culley D."/>
            <person name="Daum C."/>
            <person name="Ezra D."/>
            <person name="Gonzalez J."/>
            <person name="Henrissat B."/>
            <person name="Kuo A."/>
            <person name="Liang C."/>
            <person name="Lipzen A."/>
            <person name="Lutzoni F."/>
            <person name="Magnuson J."/>
            <person name="Mondo S."/>
            <person name="Nolan M."/>
            <person name="Ohm R."/>
            <person name="Pangilinan J."/>
            <person name="Park H.-J."/>
            <person name="Ramirez L."/>
            <person name="Alfaro M."/>
            <person name="Sun H."/>
            <person name="Tritt A."/>
            <person name="Yoshinaga Y."/>
            <person name="Zwiers L.-H."/>
            <person name="Turgeon B."/>
            <person name="Goodwin S."/>
            <person name="Spatafora J."/>
            <person name="Crous P."/>
            <person name="Grigoriev I."/>
        </authorList>
    </citation>
    <scope>NUCLEOTIDE SEQUENCE</scope>
    <source>
        <strain evidence="4">CBS 675.92</strain>
    </source>
</reference>
<feature type="domain" description="tRNA/rRNA methyltransferase SpoU type" evidence="3">
    <location>
        <begin position="1095"/>
        <end position="1244"/>
    </location>
</feature>